<dbReference type="PROSITE" id="PS51186">
    <property type="entry name" value="GNAT"/>
    <property type="match status" value="1"/>
</dbReference>
<dbReference type="SUPFAM" id="SSF55729">
    <property type="entry name" value="Acyl-CoA N-acyltransferases (Nat)"/>
    <property type="match status" value="1"/>
</dbReference>
<dbReference type="EMBL" id="CP063356">
    <property type="protein sequence ID" value="QOY38339.1"/>
    <property type="molecule type" value="Genomic_DNA"/>
</dbReference>
<proteinExistence type="predicted"/>
<keyword evidence="4" id="KW-1185">Reference proteome</keyword>
<dbReference type="Pfam" id="PF00583">
    <property type="entry name" value="Acetyltransf_1"/>
    <property type="match status" value="1"/>
</dbReference>
<keyword evidence="2" id="KW-0808">Transferase</keyword>
<dbReference type="RefSeq" id="WP_071316983.1">
    <property type="nucleotide sequence ID" value="NZ_CP063356.2"/>
</dbReference>
<evidence type="ECO:0000313" key="4">
    <source>
        <dbReference type="Proteomes" id="UP000180175"/>
    </source>
</evidence>
<dbReference type="OrthoDB" id="8479334at2"/>
<dbReference type="AlphaFoldDB" id="A0A1S2M2W3"/>
<dbReference type="InterPro" id="IPR016181">
    <property type="entry name" value="Acyl_CoA_acyltransferase"/>
</dbReference>
<dbReference type="InterPro" id="IPR000182">
    <property type="entry name" value="GNAT_dom"/>
</dbReference>
<reference evidence="2 4" key="1">
    <citation type="submission" date="2016-10" db="EMBL/GenBank/DDBJ databases">
        <title>Draft genome sequences of four alkaliphilic bacteria belonging to the Anaerobacillus genus.</title>
        <authorList>
            <person name="Bassil N.M."/>
            <person name="Lloyd J.R."/>
        </authorList>
    </citation>
    <scope>NUCLEOTIDE SEQUENCE [LARGE SCALE GENOMIC DNA]</scope>
    <source>
        <strain evidence="2 4">NB2006</strain>
    </source>
</reference>
<dbReference type="EMBL" id="LQXD01000083">
    <property type="protein sequence ID" value="OIJ19089.1"/>
    <property type="molecule type" value="Genomic_DNA"/>
</dbReference>
<organism evidence="2 4">
    <name type="scientific">Anaerobacillus isosaccharinicus</name>
    <dbReference type="NCBI Taxonomy" id="1532552"/>
    <lineage>
        <taxon>Bacteria</taxon>
        <taxon>Bacillati</taxon>
        <taxon>Bacillota</taxon>
        <taxon>Bacilli</taxon>
        <taxon>Bacillales</taxon>
        <taxon>Bacillaceae</taxon>
        <taxon>Anaerobacillus</taxon>
    </lineage>
</organism>
<dbReference type="Gene3D" id="3.40.630.30">
    <property type="match status" value="1"/>
</dbReference>
<reference evidence="3 4" key="2">
    <citation type="journal article" date="2017" name="Genome Announc.">
        <title>Draft Genome Sequences of Four Alkaliphilic Bacteria Belonging to the Anaerobacillus Genus.</title>
        <authorList>
            <person name="Bassil N.M."/>
            <person name="Lloyd J.R."/>
        </authorList>
    </citation>
    <scope>NUCLEOTIDE SEQUENCE [LARGE SCALE GENOMIC DNA]</scope>
    <source>
        <strain evidence="3 4">NB2006</strain>
    </source>
</reference>
<dbReference type="KEGG" id="aia:AWH56_012870"/>
<gene>
    <name evidence="3" type="ORF">AWH56_012870</name>
    <name evidence="2" type="ORF">AWH56_09805</name>
</gene>
<evidence type="ECO:0000259" key="1">
    <source>
        <dbReference type="PROSITE" id="PS51186"/>
    </source>
</evidence>
<name>A0A1S2M2W3_9BACI</name>
<sequence>MNITIKKAALNEKERIKNLMQFYFYDFSEYVEAHLEENGKFGAYPYLDDYWTDPARYPYLVDMDGKLAGFALVRLIEENDQRYFSIAEFFVMKKYRRTGLGKVLANEVFNLHQGQWEVFQMENNIPAQHFWRKVISDYTNGEYREHIKDKRVIQTFISK</sequence>
<evidence type="ECO:0000313" key="2">
    <source>
        <dbReference type="EMBL" id="OIJ19089.1"/>
    </source>
</evidence>
<dbReference type="CDD" id="cd04301">
    <property type="entry name" value="NAT_SF"/>
    <property type="match status" value="1"/>
</dbReference>
<feature type="domain" description="N-acetyltransferase" evidence="1">
    <location>
        <begin position="3"/>
        <end position="159"/>
    </location>
</feature>
<dbReference type="GO" id="GO:0016747">
    <property type="term" value="F:acyltransferase activity, transferring groups other than amino-acyl groups"/>
    <property type="evidence" value="ECO:0007669"/>
    <property type="project" value="InterPro"/>
</dbReference>
<reference evidence="3 4" key="3">
    <citation type="journal article" date="2019" name="Int. J. Syst. Evol. Microbiol.">
        <title>Anaerobacillus isosaccharinicus sp. nov., an alkaliphilic bacterium which degrades isosaccharinic acid.</title>
        <authorList>
            <person name="Bassil N.M."/>
            <person name="Lloyd J.R."/>
        </authorList>
    </citation>
    <scope>NUCLEOTIDE SEQUENCE [LARGE SCALE GENOMIC DNA]</scope>
    <source>
        <strain evidence="3 4">NB2006</strain>
    </source>
</reference>
<dbReference type="Proteomes" id="UP000180175">
    <property type="component" value="Chromosome"/>
</dbReference>
<accession>A0A1S2M2W3</accession>
<reference evidence="3" key="4">
    <citation type="submission" date="2020-10" db="EMBL/GenBank/DDBJ databases">
        <authorList>
            <person name="Bassil N.M."/>
            <person name="Lloyd J.R."/>
        </authorList>
    </citation>
    <scope>NUCLEOTIDE SEQUENCE</scope>
    <source>
        <strain evidence="3">NB2006</strain>
    </source>
</reference>
<evidence type="ECO:0000313" key="3">
    <source>
        <dbReference type="EMBL" id="QOY38339.1"/>
    </source>
</evidence>
<protein>
    <submittedName>
        <fullName evidence="2">GNAT family N-acetyltransferase</fullName>
    </submittedName>
</protein>